<dbReference type="EMBL" id="BMAU01021345">
    <property type="protein sequence ID" value="GFY17593.1"/>
    <property type="molecule type" value="Genomic_DNA"/>
</dbReference>
<gene>
    <name evidence="2" type="ORF">TNCV_3519481</name>
</gene>
<sequence>MRIFGEASEKGVEAAAPATSAETSERDCRVATPAIRLLEKQKNSDGARLDKHNVACQKQWGRSCREHAP</sequence>
<keyword evidence="3" id="KW-1185">Reference proteome</keyword>
<dbReference type="AlphaFoldDB" id="A0A8X6STV2"/>
<evidence type="ECO:0000256" key="1">
    <source>
        <dbReference type="SAM" id="MobiDB-lite"/>
    </source>
</evidence>
<organism evidence="2 3">
    <name type="scientific">Trichonephila clavipes</name>
    <name type="common">Golden silk orbweaver</name>
    <name type="synonym">Nephila clavipes</name>
    <dbReference type="NCBI Taxonomy" id="2585209"/>
    <lineage>
        <taxon>Eukaryota</taxon>
        <taxon>Metazoa</taxon>
        <taxon>Ecdysozoa</taxon>
        <taxon>Arthropoda</taxon>
        <taxon>Chelicerata</taxon>
        <taxon>Arachnida</taxon>
        <taxon>Araneae</taxon>
        <taxon>Araneomorphae</taxon>
        <taxon>Entelegynae</taxon>
        <taxon>Araneoidea</taxon>
        <taxon>Nephilidae</taxon>
        <taxon>Trichonephila</taxon>
    </lineage>
</organism>
<proteinExistence type="predicted"/>
<dbReference type="Proteomes" id="UP000887159">
    <property type="component" value="Unassembled WGS sequence"/>
</dbReference>
<reference evidence="2" key="1">
    <citation type="submission" date="2020-08" db="EMBL/GenBank/DDBJ databases">
        <title>Multicomponent nature underlies the extraordinary mechanical properties of spider dragline silk.</title>
        <authorList>
            <person name="Kono N."/>
            <person name="Nakamura H."/>
            <person name="Mori M."/>
            <person name="Yoshida Y."/>
            <person name="Ohtoshi R."/>
            <person name="Malay A.D."/>
            <person name="Moran D.A.P."/>
            <person name="Tomita M."/>
            <person name="Numata K."/>
            <person name="Arakawa K."/>
        </authorList>
    </citation>
    <scope>NUCLEOTIDE SEQUENCE</scope>
</reference>
<feature type="compositionally biased region" description="Low complexity" evidence="1">
    <location>
        <begin position="13"/>
        <end position="22"/>
    </location>
</feature>
<feature type="region of interest" description="Disordered" evidence="1">
    <location>
        <begin position="1"/>
        <end position="27"/>
    </location>
</feature>
<evidence type="ECO:0000313" key="3">
    <source>
        <dbReference type="Proteomes" id="UP000887159"/>
    </source>
</evidence>
<protein>
    <submittedName>
        <fullName evidence="2">Uncharacterized protein</fullName>
    </submittedName>
</protein>
<comment type="caution">
    <text evidence="2">The sequence shown here is derived from an EMBL/GenBank/DDBJ whole genome shotgun (WGS) entry which is preliminary data.</text>
</comment>
<name>A0A8X6STV2_TRICX</name>
<accession>A0A8X6STV2</accession>
<evidence type="ECO:0000313" key="2">
    <source>
        <dbReference type="EMBL" id="GFY17593.1"/>
    </source>
</evidence>